<accession>A0ABQ3PI80</accession>
<feature type="region of interest" description="Disordered" evidence="1">
    <location>
        <begin position="1"/>
        <end position="153"/>
    </location>
</feature>
<protein>
    <recommendedName>
        <fullName evidence="2">DUF1918 domain-containing protein</fullName>
    </recommendedName>
</protein>
<name>A0ABQ3PI80_9ACTN</name>
<organism evidence="3 4">
    <name type="scientific">Streptomyces hydrogenans</name>
    <dbReference type="NCBI Taxonomy" id="1873719"/>
    <lineage>
        <taxon>Bacteria</taxon>
        <taxon>Bacillati</taxon>
        <taxon>Actinomycetota</taxon>
        <taxon>Actinomycetes</taxon>
        <taxon>Kitasatosporales</taxon>
        <taxon>Streptomycetaceae</taxon>
        <taxon>Streptomyces</taxon>
    </lineage>
</organism>
<gene>
    <name evidence="3" type="ORF">Shyd_61070</name>
</gene>
<reference evidence="3" key="1">
    <citation type="submission" date="2024-05" db="EMBL/GenBank/DDBJ databases">
        <title>Whole genome shotgun sequence of Streptomyces hydrogenans NBRC 13475.</title>
        <authorList>
            <person name="Komaki H."/>
            <person name="Tamura T."/>
        </authorList>
    </citation>
    <scope>NUCLEOTIDE SEQUENCE</scope>
    <source>
        <strain evidence="3">NBRC 13475</strain>
    </source>
</reference>
<feature type="domain" description="DUF1918" evidence="2">
    <location>
        <begin position="43"/>
        <end position="87"/>
    </location>
</feature>
<dbReference type="Proteomes" id="UP001052739">
    <property type="component" value="Unassembled WGS sequence"/>
</dbReference>
<dbReference type="InterPro" id="IPR015035">
    <property type="entry name" value="DUF1918"/>
</dbReference>
<dbReference type="EMBL" id="BNDW01000068">
    <property type="protein sequence ID" value="GHI24736.1"/>
    <property type="molecule type" value="Genomic_DNA"/>
</dbReference>
<keyword evidence="4" id="KW-1185">Reference proteome</keyword>
<feature type="compositionally biased region" description="Basic residues" evidence="1">
    <location>
        <begin position="98"/>
        <end position="110"/>
    </location>
</feature>
<evidence type="ECO:0000313" key="4">
    <source>
        <dbReference type="Proteomes" id="UP001052739"/>
    </source>
</evidence>
<comment type="caution">
    <text evidence="3">The sequence shown here is derived from an EMBL/GenBank/DDBJ whole genome shotgun (WGS) entry which is preliminary data.</text>
</comment>
<evidence type="ECO:0000313" key="3">
    <source>
        <dbReference type="EMBL" id="GHI24736.1"/>
    </source>
</evidence>
<sequence>MTREHGPSDARGAAGSARGAGAGGRGRPRATRWTGVPGRGGGGTAGDEGRDGEIVAPHHEDGSPPSDARRSDTGKVTLAFPGPDARVQHFSRSGRAAASRRWKGHGRRRAGVPAPRGGPEGPDRPCPPLRDSASVTADPHVTERRWAGWNPPW</sequence>
<evidence type="ECO:0000256" key="1">
    <source>
        <dbReference type="SAM" id="MobiDB-lite"/>
    </source>
</evidence>
<dbReference type="Gene3D" id="2.30.30.440">
    <property type="entry name" value="Domain of unknown function DUF1918"/>
    <property type="match status" value="1"/>
</dbReference>
<evidence type="ECO:0000259" key="2">
    <source>
        <dbReference type="Pfam" id="PF08940"/>
    </source>
</evidence>
<feature type="compositionally biased region" description="Basic and acidic residues" evidence="1">
    <location>
        <begin position="47"/>
        <end position="73"/>
    </location>
</feature>
<proteinExistence type="predicted"/>
<feature type="compositionally biased region" description="Gly residues" evidence="1">
    <location>
        <begin position="37"/>
        <end position="46"/>
    </location>
</feature>
<dbReference type="SUPFAM" id="SSF50118">
    <property type="entry name" value="Cell growth inhibitor/plasmid maintenance toxic component"/>
    <property type="match status" value="1"/>
</dbReference>
<dbReference type="Pfam" id="PF08940">
    <property type="entry name" value="DUF1918"/>
    <property type="match status" value="1"/>
</dbReference>